<dbReference type="EMBL" id="BOOW01000008">
    <property type="protein sequence ID" value="GII91131.1"/>
    <property type="molecule type" value="Genomic_DNA"/>
</dbReference>
<dbReference type="Proteomes" id="UP000606172">
    <property type="component" value="Unassembled WGS sequence"/>
</dbReference>
<evidence type="ECO:0000256" key="1">
    <source>
        <dbReference type="SAM" id="Phobius"/>
    </source>
</evidence>
<organism evidence="2 3">
    <name type="scientific">Sinosporangium siamense</name>
    <dbReference type="NCBI Taxonomy" id="1367973"/>
    <lineage>
        <taxon>Bacteria</taxon>
        <taxon>Bacillati</taxon>
        <taxon>Actinomycetota</taxon>
        <taxon>Actinomycetes</taxon>
        <taxon>Streptosporangiales</taxon>
        <taxon>Streptosporangiaceae</taxon>
        <taxon>Sinosporangium</taxon>
    </lineage>
</organism>
<dbReference type="AlphaFoldDB" id="A0A919RBZ6"/>
<keyword evidence="1" id="KW-0812">Transmembrane</keyword>
<keyword evidence="1" id="KW-0472">Membrane</keyword>
<feature type="transmembrane region" description="Helical" evidence="1">
    <location>
        <begin position="309"/>
        <end position="333"/>
    </location>
</feature>
<keyword evidence="1" id="KW-1133">Transmembrane helix</keyword>
<name>A0A919RBZ6_9ACTN</name>
<protein>
    <submittedName>
        <fullName evidence="2">Uncharacterized protein</fullName>
    </submittedName>
</protein>
<gene>
    <name evidence="2" type="ORF">Ssi02_13620</name>
</gene>
<keyword evidence="3" id="KW-1185">Reference proteome</keyword>
<accession>A0A919RBZ6</accession>
<proteinExistence type="predicted"/>
<evidence type="ECO:0000313" key="3">
    <source>
        <dbReference type="Proteomes" id="UP000606172"/>
    </source>
</evidence>
<sequence>MVAFAGVAAAIAAGTVPDVIKGWLGEDRLLLTGLCVIAASMFATVNLWQQRTKGVGIVVTLPTSDGMRPWSTQWTRAAVDHARREHDSCFAVQPERSPLTDRRGLLLFTHELVSARLAELSEADPATPVSLYINAKLSDAFDLGAMFKFDVRRELRGVGAGPEAARAADPVLPQRSERLHEDFFPAIRVSGRLKEPLSKAEAERAAALATVVEDPAEFEAAPDGRAVAIVVHLSDNPVMVGQALRAASRGCGDSSGDWQRCRAALVVDGRQSNLPESAADFELVVRHVYSAWRAWSAARPRYAELTPRLFVAAPASVAFALGWLLGHVVRVVAAPYETEPG</sequence>
<reference evidence="2" key="1">
    <citation type="submission" date="2021-01" db="EMBL/GenBank/DDBJ databases">
        <title>Whole genome shotgun sequence of Sinosporangium siamense NBRC 109515.</title>
        <authorList>
            <person name="Komaki H."/>
            <person name="Tamura T."/>
        </authorList>
    </citation>
    <scope>NUCLEOTIDE SEQUENCE</scope>
    <source>
        <strain evidence="2">NBRC 109515</strain>
    </source>
</reference>
<feature type="transmembrane region" description="Helical" evidence="1">
    <location>
        <begin position="29"/>
        <end position="48"/>
    </location>
</feature>
<comment type="caution">
    <text evidence="2">The sequence shown here is derived from an EMBL/GenBank/DDBJ whole genome shotgun (WGS) entry which is preliminary data.</text>
</comment>
<evidence type="ECO:0000313" key="2">
    <source>
        <dbReference type="EMBL" id="GII91131.1"/>
    </source>
</evidence>